<comment type="caution">
    <text evidence="4">The sequence shown here is derived from an EMBL/GenBank/DDBJ whole genome shotgun (WGS) entry which is preliminary data.</text>
</comment>
<organism evidence="4 5">
    <name type="scientific">Polypedilum vanderplanki</name>
    <name type="common">Sleeping chironomid midge</name>
    <dbReference type="NCBI Taxonomy" id="319348"/>
    <lineage>
        <taxon>Eukaryota</taxon>
        <taxon>Metazoa</taxon>
        <taxon>Ecdysozoa</taxon>
        <taxon>Arthropoda</taxon>
        <taxon>Hexapoda</taxon>
        <taxon>Insecta</taxon>
        <taxon>Pterygota</taxon>
        <taxon>Neoptera</taxon>
        <taxon>Endopterygota</taxon>
        <taxon>Diptera</taxon>
        <taxon>Nematocera</taxon>
        <taxon>Chironomoidea</taxon>
        <taxon>Chironomidae</taxon>
        <taxon>Chironominae</taxon>
        <taxon>Polypedilum</taxon>
        <taxon>Polypedilum</taxon>
    </lineage>
</organism>
<evidence type="ECO:0000256" key="1">
    <source>
        <dbReference type="ARBA" id="ARBA00004496"/>
    </source>
</evidence>
<dbReference type="AlphaFoldDB" id="A0A9J6BZC4"/>
<evidence type="ECO:0008006" key="6">
    <source>
        <dbReference type="Google" id="ProtNLM"/>
    </source>
</evidence>
<dbReference type="InterPro" id="IPR030482">
    <property type="entry name" value="PDRG1"/>
</dbReference>
<dbReference type="CDD" id="cd22860">
    <property type="entry name" value="PDRG1"/>
    <property type="match status" value="1"/>
</dbReference>
<sequence>MSDKQVYEIIYENEKVADQILQNKALIIDYDRKRQGNREALRELRKSTEKNVWMTIGSMLIEMERQKAIDVITDEQTKIDKEIDKLRDEQLVLVKKHKDLEMDKMPSGFDLKPLSKNEINALKSNLKL</sequence>
<dbReference type="Proteomes" id="UP001107558">
    <property type="component" value="Chromosome 2"/>
</dbReference>
<comment type="subcellular location">
    <subcellularLocation>
        <location evidence="1">Cytoplasm</location>
    </subcellularLocation>
</comment>
<dbReference type="PANTHER" id="PTHR21162">
    <property type="entry name" value="P53 AND DNA DAMAGE-REGULATED PROTEIN"/>
    <property type="match status" value="1"/>
</dbReference>
<dbReference type="SUPFAM" id="SSF46579">
    <property type="entry name" value="Prefoldin"/>
    <property type="match status" value="1"/>
</dbReference>
<dbReference type="InterPro" id="IPR009053">
    <property type="entry name" value="Prefoldin"/>
</dbReference>
<proteinExistence type="predicted"/>
<dbReference type="OrthoDB" id="20282at2759"/>
<dbReference type="Gene3D" id="1.10.287.370">
    <property type="match status" value="1"/>
</dbReference>
<keyword evidence="5" id="KW-1185">Reference proteome</keyword>
<dbReference type="GO" id="GO:0005737">
    <property type="term" value="C:cytoplasm"/>
    <property type="evidence" value="ECO:0007669"/>
    <property type="project" value="UniProtKB-SubCell"/>
</dbReference>
<name>A0A9J6BZC4_POLVA</name>
<dbReference type="PANTHER" id="PTHR21162:SF0">
    <property type="entry name" value="P53 AND DNA DAMAGE-REGULATED PROTEIN 1"/>
    <property type="match status" value="1"/>
</dbReference>
<dbReference type="EMBL" id="JADBJN010000002">
    <property type="protein sequence ID" value="KAG5675098.1"/>
    <property type="molecule type" value="Genomic_DNA"/>
</dbReference>
<keyword evidence="3" id="KW-0143">Chaperone</keyword>
<accession>A0A9J6BZC4</accession>
<gene>
    <name evidence="4" type="ORF">PVAND_005030</name>
</gene>
<evidence type="ECO:0000313" key="4">
    <source>
        <dbReference type="EMBL" id="KAG5675098.1"/>
    </source>
</evidence>
<keyword evidence="2" id="KW-0963">Cytoplasm</keyword>
<reference evidence="4" key="1">
    <citation type="submission" date="2021-03" db="EMBL/GenBank/DDBJ databases">
        <title>Chromosome level genome of the anhydrobiotic midge Polypedilum vanderplanki.</title>
        <authorList>
            <person name="Yoshida Y."/>
            <person name="Kikawada T."/>
            <person name="Gusev O."/>
        </authorList>
    </citation>
    <scope>NUCLEOTIDE SEQUENCE</scope>
    <source>
        <strain evidence="4">NIAS01</strain>
        <tissue evidence="4">Whole body or cell culture</tissue>
    </source>
</reference>
<evidence type="ECO:0000256" key="3">
    <source>
        <dbReference type="ARBA" id="ARBA00023186"/>
    </source>
</evidence>
<evidence type="ECO:0000256" key="2">
    <source>
        <dbReference type="ARBA" id="ARBA00022490"/>
    </source>
</evidence>
<protein>
    <recommendedName>
        <fullName evidence="6">P53 and DNA damage-regulated protein 1</fullName>
    </recommendedName>
</protein>
<evidence type="ECO:0000313" key="5">
    <source>
        <dbReference type="Proteomes" id="UP001107558"/>
    </source>
</evidence>